<dbReference type="GO" id="GO:0046872">
    <property type="term" value="F:metal ion binding"/>
    <property type="evidence" value="ECO:0007669"/>
    <property type="project" value="UniProtKB-UniRule"/>
</dbReference>
<evidence type="ECO:0000256" key="8">
    <source>
        <dbReference type="ARBA" id="ARBA00031306"/>
    </source>
</evidence>
<evidence type="ECO:0000256" key="5">
    <source>
        <dbReference type="ARBA" id="ARBA00022723"/>
    </source>
</evidence>
<protein>
    <recommendedName>
        <fullName evidence="2 10">FAD:protein FMN transferase</fullName>
        <ecNumber evidence="1 10">2.7.1.180</ecNumber>
    </recommendedName>
    <alternativeName>
        <fullName evidence="8 10">Flavin transferase</fullName>
    </alternativeName>
</protein>
<evidence type="ECO:0000313" key="13">
    <source>
        <dbReference type="EMBL" id="SJZ95035.1"/>
    </source>
</evidence>
<keyword evidence="14" id="KW-1185">Reference proteome</keyword>
<evidence type="ECO:0000256" key="11">
    <source>
        <dbReference type="PIRSR" id="PIRSR006268-2"/>
    </source>
</evidence>
<feature type="binding site" evidence="11">
    <location>
        <position position="299"/>
    </location>
    <ligand>
        <name>Mg(2+)</name>
        <dbReference type="ChEBI" id="CHEBI:18420"/>
    </ligand>
</feature>
<dbReference type="AlphaFoldDB" id="A0A1T4PTZ5"/>
<dbReference type="InterPro" id="IPR003374">
    <property type="entry name" value="ApbE-like_sf"/>
</dbReference>
<dbReference type="GO" id="GO:0005886">
    <property type="term" value="C:plasma membrane"/>
    <property type="evidence" value="ECO:0007669"/>
    <property type="project" value="UniProtKB-SubCell"/>
</dbReference>
<keyword evidence="4 10" id="KW-0808">Transferase</keyword>
<reference evidence="14" key="1">
    <citation type="submission" date="2017-02" db="EMBL/GenBank/DDBJ databases">
        <authorList>
            <person name="Varghese N."/>
            <person name="Submissions S."/>
        </authorList>
    </citation>
    <scope>NUCLEOTIDE SEQUENCE [LARGE SCALE GENOMIC DNA]</scope>
    <source>
        <strain evidence="14">ATCC 25662</strain>
    </source>
</reference>
<evidence type="ECO:0000256" key="1">
    <source>
        <dbReference type="ARBA" id="ARBA00011955"/>
    </source>
</evidence>
<comment type="function">
    <text evidence="12">Flavin transferase that catalyzes the transfer of the FMN moiety of FAD and its covalent binding to the hydroxyl group of a threonine residue in a target flavoprotein.</text>
</comment>
<keyword evidence="5 10" id="KW-0479">Metal-binding</keyword>
<dbReference type="Gene3D" id="3.10.520.10">
    <property type="entry name" value="ApbE-like domains"/>
    <property type="match status" value="1"/>
</dbReference>
<dbReference type="InterPro" id="IPR024932">
    <property type="entry name" value="ApbE"/>
</dbReference>
<evidence type="ECO:0000256" key="3">
    <source>
        <dbReference type="ARBA" id="ARBA00022630"/>
    </source>
</evidence>
<evidence type="ECO:0000256" key="9">
    <source>
        <dbReference type="ARBA" id="ARBA00048540"/>
    </source>
</evidence>
<comment type="similarity">
    <text evidence="10 12">Belongs to the ApbE family.</text>
</comment>
<dbReference type="Proteomes" id="UP000243297">
    <property type="component" value="Unassembled WGS sequence"/>
</dbReference>
<comment type="cofactor">
    <cofactor evidence="11">
        <name>Mg(2+)</name>
        <dbReference type="ChEBI" id="CHEBI:18420"/>
    </cofactor>
    <cofactor evidence="11">
        <name>Mn(2+)</name>
        <dbReference type="ChEBI" id="CHEBI:29035"/>
    </cofactor>
    <text evidence="11">Magnesium. Can also use manganese.</text>
</comment>
<gene>
    <name evidence="13" type="ORF">SAMN02745191_2163</name>
</gene>
<keyword evidence="6 10" id="KW-0274">FAD</keyword>
<keyword evidence="12" id="KW-0997">Cell inner membrane</keyword>
<evidence type="ECO:0000256" key="4">
    <source>
        <dbReference type="ARBA" id="ARBA00022679"/>
    </source>
</evidence>
<feature type="binding site" evidence="11">
    <location>
        <position position="186"/>
    </location>
    <ligand>
        <name>Mg(2+)</name>
        <dbReference type="ChEBI" id="CHEBI:18420"/>
    </ligand>
</feature>
<keyword evidence="7 10" id="KW-0460">Magnesium</keyword>
<dbReference type="EC" id="2.7.1.180" evidence="1 10"/>
<evidence type="ECO:0000256" key="7">
    <source>
        <dbReference type="ARBA" id="ARBA00022842"/>
    </source>
</evidence>
<dbReference type="OrthoDB" id="9778595at2"/>
<proteinExistence type="inferred from homology"/>
<dbReference type="PIRSF" id="PIRSF006268">
    <property type="entry name" value="ApbE"/>
    <property type="match status" value="1"/>
</dbReference>
<evidence type="ECO:0000256" key="6">
    <source>
        <dbReference type="ARBA" id="ARBA00022827"/>
    </source>
</evidence>
<dbReference type="PROSITE" id="PS51257">
    <property type="entry name" value="PROKAR_LIPOPROTEIN"/>
    <property type="match status" value="1"/>
</dbReference>
<evidence type="ECO:0000256" key="10">
    <source>
        <dbReference type="PIRNR" id="PIRNR006268"/>
    </source>
</evidence>
<dbReference type="GO" id="GO:0016740">
    <property type="term" value="F:transferase activity"/>
    <property type="evidence" value="ECO:0007669"/>
    <property type="project" value="UniProtKB-UniRule"/>
</dbReference>
<dbReference type="RefSeq" id="WP_078712559.1">
    <property type="nucleotide sequence ID" value="NZ_FUWY01000007.1"/>
</dbReference>
<accession>A0A1T4PTZ5</accession>
<keyword evidence="3 10" id="KW-0285">Flavoprotein</keyword>
<comment type="catalytic activity">
    <reaction evidence="9 10 12">
        <text>L-threonyl-[protein] + FAD = FMN-L-threonyl-[protein] + AMP + H(+)</text>
        <dbReference type="Rhea" id="RHEA:36847"/>
        <dbReference type="Rhea" id="RHEA-COMP:11060"/>
        <dbReference type="Rhea" id="RHEA-COMP:11061"/>
        <dbReference type="ChEBI" id="CHEBI:15378"/>
        <dbReference type="ChEBI" id="CHEBI:30013"/>
        <dbReference type="ChEBI" id="CHEBI:57692"/>
        <dbReference type="ChEBI" id="CHEBI:74257"/>
        <dbReference type="ChEBI" id="CHEBI:456215"/>
        <dbReference type="EC" id="2.7.1.180"/>
    </reaction>
</comment>
<feature type="binding site" evidence="11">
    <location>
        <position position="303"/>
    </location>
    <ligand>
        <name>Mg(2+)</name>
        <dbReference type="ChEBI" id="CHEBI:18420"/>
    </ligand>
</feature>
<evidence type="ECO:0000256" key="2">
    <source>
        <dbReference type="ARBA" id="ARBA00016337"/>
    </source>
</evidence>
<dbReference type="PANTHER" id="PTHR30040">
    <property type="entry name" value="THIAMINE BIOSYNTHESIS LIPOPROTEIN APBE"/>
    <property type="match status" value="1"/>
</dbReference>
<dbReference type="SUPFAM" id="SSF143631">
    <property type="entry name" value="ApbE-like"/>
    <property type="match status" value="1"/>
</dbReference>
<dbReference type="PANTHER" id="PTHR30040:SF2">
    <property type="entry name" value="FAD:PROTEIN FMN TRANSFERASE"/>
    <property type="match status" value="1"/>
</dbReference>
<keyword evidence="12" id="KW-0472">Membrane</keyword>
<keyword evidence="12" id="KW-1003">Cell membrane</keyword>
<evidence type="ECO:0000313" key="14">
    <source>
        <dbReference type="Proteomes" id="UP000243297"/>
    </source>
</evidence>
<organism evidence="13 14">
    <name type="scientific">Anaerorhabdus furcosa</name>
    <dbReference type="NCBI Taxonomy" id="118967"/>
    <lineage>
        <taxon>Bacteria</taxon>
        <taxon>Bacillati</taxon>
        <taxon>Bacillota</taxon>
        <taxon>Erysipelotrichia</taxon>
        <taxon>Erysipelotrichales</taxon>
        <taxon>Erysipelotrichaceae</taxon>
        <taxon>Anaerorhabdus</taxon>
    </lineage>
</organism>
<dbReference type="STRING" id="118967.SAMN02745191_2163"/>
<keyword evidence="12 13" id="KW-0449">Lipoprotein</keyword>
<dbReference type="EMBL" id="FUWY01000007">
    <property type="protein sequence ID" value="SJZ95035.1"/>
    <property type="molecule type" value="Genomic_DNA"/>
</dbReference>
<name>A0A1T4PTZ5_9FIRM</name>
<evidence type="ECO:0000256" key="12">
    <source>
        <dbReference type="RuleBase" id="RU363002"/>
    </source>
</evidence>
<comment type="subcellular location">
    <subcellularLocation>
        <location evidence="12">Cell inner membrane</location>
        <topology evidence="12">Lipid-anchor</topology>
        <orientation evidence="12">Periplasmic side</orientation>
    </subcellularLocation>
</comment>
<sequence>MKKIVVFIMVLALLAGCQTKKLETFSNTSVTAGFDTFISIQVLTESKEKFDEYFERSIKKFEELNQYFDIYHTYDGVNNLKVINDQAGVAPVQVDQSIIDMLHVAKEFYDYSDGELDITMGALLKVWHKYREEGLLYMSEGELGRVPSKEELEEAKACSGWQYVEIDDEKDTVFINNPCVSLDVGGIAKGFAAEVIAKDLESQGVTTGVVNAGGNTRTIGTKQGDKPWRVQIENPEGKDSTLIVERKGTASFVTSGDYQRYYIAEDGNTYHHIIDPRTNFPADHFHSVTIITPDSAVADALSTTLFTMTYEEGLALLSKYNQEHPDSLVSAVWLMDANHEVETDNKLVAGNYLCVYTDDLIGSIEVITK</sequence>
<dbReference type="Pfam" id="PF02424">
    <property type="entry name" value="ApbE"/>
    <property type="match status" value="1"/>
</dbReference>